<comment type="caution">
    <text evidence="7">The sequence shown here is derived from an EMBL/GenBank/DDBJ whole genome shotgun (WGS) entry which is preliminary data.</text>
</comment>
<dbReference type="Proteomes" id="UP000281406">
    <property type="component" value="Unassembled WGS sequence"/>
</dbReference>
<reference evidence="7 8" key="1">
    <citation type="submission" date="2018-10" db="EMBL/GenBank/DDBJ databases">
        <title>Genome assembly for a Yunnan-Guizhou Plateau 3E fish, Anabarilius grahami (Regan), and its evolutionary and genetic applications.</title>
        <authorList>
            <person name="Jiang W."/>
        </authorList>
    </citation>
    <scope>NUCLEOTIDE SEQUENCE [LARGE SCALE GENOMIC DNA]</scope>
    <source>
        <strain evidence="7">AG-KIZ</strain>
        <tissue evidence="7">Muscle</tissue>
    </source>
</reference>
<keyword evidence="2 5" id="KW-0812">Transmembrane</keyword>
<dbReference type="InterPro" id="IPR050818">
    <property type="entry name" value="KCNH_animal-type"/>
</dbReference>
<evidence type="ECO:0000256" key="3">
    <source>
        <dbReference type="ARBA" id="ARBA00022989"/>
    </source>
</evidence>
<accession>A0A3N0YXA8</accession>
<keyword evidence="3 5" id="KW-1133">Transmembrane helix</keyword>
<name>A0A3N0YXA8_ANAGA</name>
<dbReference type="GO" id="GO:0008076">
    <property type="term" value="C:voltage-gated potassium channel complex"/>
    <property type="evidence" value="ECO:0007669"/>
    <property type="project" value="TreeGrafter"/>
</dbReference>
<dbReference type="AlphaFoldDB" id="A0A3N0YXA8"/>
<dbReference type="Gene3D" id="1.10.287.70">
    <property type="match status" value="1"/>
</dbReference>
<dbReference type="SUPFAM" id="SSF81324">
    <property type="entry name" value="Voltage-gated potassium channels"/>
    <property type="match status" value="1"/>
</dbReference>
<dbReference type="InterPro" id="IPR003938">
    <property type="entry name" value="K_chnl_volt-dep_EAG/ELK/ERG"/>
</dbReference>
<dbReference type="PRINTS" id="PR01463">
    <property type="entry name" value="EAGCHANLFMLY"/>
</dbReference>
<dbReference type="OrthoDB" id="447251at2759"/>
<dbReference type="GO" id="GO:0042391">
    <property type="term" value="P:regulation of membrane potential"/>
    <property type="evidence" value="ECO:0007669"/>
    <property type="project" value="TreeGrafter"/>
</dbReference>
<dbReference type="EMBL" id="RJVU01019258">
    <property type="protein sequence ID" value="ROL50945.1"/>
    <property type="molecule type" value="Genomic_DNA"/>
</dbReference>
<keyword evidence="4 5" id="KW-0472">Membrane</keyword>
<comment type="subcellular location">
    <subcellularLocation>
        <location evidence="1">Membrane</location>
        <topology evidence="1">Multi-pass membrane protein</topology>
    </subcellularLocation>
</comment>
<organism evidence="7 8">
    <name type="scientific">Anabarilius grahami</name>
    <name type="common">Kanglang fish</name>
    <name type="synonym">Barilius grahami</name>
    <dbReference type="NCBI Taxonomy" id="495550"/>
    <lineage>
        <taxon>Eukaryota</taxon>
        <taxon>Metazoa</taxon>
        <taxon>Chordata</taxon>
        <taxon>Craniata</taxon>
        <taxon>Vertebrata</taxon>
        <taxon>Euteleostomi</taxon>
        <taxon>Actinopterygii</taxon>
        <taxon>Neopterygii</taxon>
        <taxon>Teleostei</taxon>
        <taxon>Ostariophysi</taxon>
        <taxon>Cypriniformes</taxon>
        <taxon>Xenocyprididae</taxon>
        <taxon>Xenocypridinae</taxon>
        <taxon>Xenocypridinae incertae sedis</taxon>
        <taxon>Anabarilius</taxon>
    </lineage>
</organism>
<feature type="domain" description="Ion transport" evidence="6">
    <location>
        <begin position="23"/>
        <end position="163"/>
    </location>
</feature>
<dbReference type="InterPro" id="IPR005821">
    <property type="entry name" value="Ion_trans_dom"/>
</dbReference>
<dbReference type="Pfam" id="PF00520">
    <property type="entry name" value="Ion_trans"/>
    <property type="match status" value="1"/>
</dbReference>
<dbReference type="PANTHER" id="PTHR10217:SF533">
    <property type="entry name" value="POTASSIUM VOLTAGE-GATED CHANNEL SUBFAMILY H MEMBER 5"/>
    <property type="match status" value="1"/>
</dbReference>
<keyword evidence="8" id="KW-1185">Reference proteome</keyword>
<dbReference type="PANTHER" id="PTHR10217">
    <property type="entry name" value="VOLTAGE AND LIGAND GATED POTASSIUM CHANNEL"/>
    <property type="match status" value="1"/>
</dbReference>
<evidence type="ECO:0000313" key="8">
    <source>
        <dbReference type="Proteomes" id="UP000281406"/>
    </source>
</evidence>
<evidence type="ECO:0000256" key="5">
    <source>
        <dbReference type="SAM" id="Phobius"/>
    </source>
</evidence>
<evidence type="ECO:0000313" key="7">
    <source>
        <dbReference type="EMBL" id="ROL50945.1"/>
    </source>
</evidence>
<protein>
    <submittedName>
        <fullName evidence="7">Potassium voltage-gated channel subfamily H member 5</fullName>
    </submittedName>
</protein>
<dbReference type="GO" id="GO:0005249">
    <property type="term" value="F:voltage-gated potassium channel activity"/>
    <property type="evidence" value="ECO:0007669"/>
    <property type="project" value="InterPro"/>
</dbReference>
<evidence type="ECO:0000256" key="4">
    <source>
        <dbReference type="ARBA" id="ARBA00023136"/>
    </source>
</evidence>
<sequence length="167" mass="18333">MPAAAHSPRNATRAEDSVLPGLSSLFSSLKVVRLLRLGRVARKLDHYLEYGAAVLVLLVCVFGLVAHWLACIWYSIGDYEVIDEATNSIKTDSWLYQLAISIGTPYRYNASGSGQWEGGPSKHTLYISSLYFTMTSLTTIGFGNIAPTTDGEKIFSVAMMMVGCKYH</sequence>
<evidence type="ECO:0000256" key="2">
    <source>
        <dbReference type="ARBA" id="ARBA00022692"/>
    </source>
</evidence>
<feature type="transmembrane region" description="Helical" evidence="5">
    <location>
        <begin position="47"/>
        <end position="70"/>
    </location>
</feature>
<gene>
    <name evidence="7" type="ORF">DPX16_14476</name>
</gene>
<evidence type="ECO:0000259" key="6">
    <source>
        <dbReference type="Pfam" id="PF00520"/>
    </source>
</evidence>
<evidence type="ECO:0000256" key="1">
    <source>
        <dbReference type="ARBA" id="ARBA00004141"/>
    </source>
</evidence>
<proteinExistence type="predicted"/>